<feature type="transmembrane region" description="Helical" evidence="1">
    <location>
        <begin position="50"/>
        <end position="70"/>
    </location>
</feature>
<organism evidence="2 3">
    <name type="scientific">Candidatus Marsarchaeota G2 archaeon BE_D</name>
    <dbReference type="NCBI Taxonomy" id="1978158"/>
    <lineage>
        <taxon>Archaea</taxon>
        <taxon>Candidatus Marsarchaeota</taxon>
        <taxon>Candidatus Marsarchaeota group 2</taxon>
    </lineage>
</organism>
<dbReference type="AlphaFoldDB" id="A0A2R6C618"/>
<name>A0A2R6C618_9ARCH</name>
<keyword evidence="1" id="KW-1133">Transmembrane helix</keyword>
<accession>A0A2R6C618</accession>
<keyword evidence="1" id="KW-0472">Membrane</keyword>
<evidence type="ECO:0000313" key="2">
    <source>
        <dbReference type="EMBL" id="PSO06176.1"/>
    </source>
</evidence>
<sequence>MGLNPRTVGLIVTIIGLVVMVGGLFFKITYVPTLYDGVNGLILTTPHTVSNYFVTLLGLGILFFGVHLLIARQREPVTVFDEEYLKQQEEK</sequence>
<protein>
    <submittedName>
        <fullName evidence="2">Uncharacterized protein</fullName>
    </submittedName>
</protein>
<evidence type="ECO:0000313" key="3">
    <source>
        <dbReference type="Proteomes" id="UP000242015"/>
    </source>
</evidence>
<proteinExistence type="predicted"/>
<feature type="transmembrane region" description="Helical" evidence="1">
    <location>
        <begin position="7"/>
        <end position="30"/>
    </location>
</feature>
<evidence type="ECO:0000256" key="1">
    <source>
        <dbReference type="SAM" id="Phobius"/>
    </source>
</evidence>
<dbReference type="EMBL" id="NEXF01000571">
    <property type="protein sequence ID" value="PSO06176.1"/>
    <property type="molecule type" value="Genomic_DNA"/>
</dbReference>
<gene>
    <name evidence="2" type="ORF">B9Q04_17385</name>
</gene>
<reference evidence="2 3" key="1">
    <citation type="submission" date="2017-04" db="EMBL/GenBank/DDBJ databases">
        <title>Novel microbial lineages endemic to geothermal iron-oxide mats fill important gaps in the evolutionary history of Archaea.</title>
        <authorList>
            <person name="Jay Z.J."/>
            <person name="Beam J.P."/>
            <person name="Dlakic M."/>
            <person name="Rusch D.B."/>
            <person name="Kozubal M.A."/>
            <person name="Inskeep W.P."/>
        </authorList>
    </citation>
    <scope>NUCLEOTIDE SEQUENCE [LARGE SCALE GENOMIC DNA]</scope>
    <source>
        <strain evidence="2">BE_D</strain>
    </source>
</reference>
<dbReference type="Proteomes" id="UP000242015">
    <property type="component" value="Unassembled WGS sequence"/>
</dbReference>
<comment type="caution">
    <text evidence="2">The sequence shown here is derived from an EMBL/GenBank/DDBJ whole genome shotgun (WGS) entry which is preliminary data.</text>
</comment>
<keyword evidence="1" id="KW-0812">Transmembrane</keyword>